<dbReference type="AlphaFoldDB" id="A0A1B2HUL9"/>
<evidence type="ECO:0000313" key="2">
    <source>
        <dbReference type="EMBL" id="ANZ41440.1"/>
    </source>
</evidence>
<accession>A0A1B2HUL9</accession>
<evidence type="ECO:0000313" key="3">
    <source>
        <dbReference type="Proteomes" id="UP000093053"/>
    </source>
</evidence>
<keyword evidence="3" id="KW-1185">Reference proteome</keyword>
<dbReference type="STRING" id="1586287.BBK82_41270"/>
<dbReference type="GO" id="GO:0046872">
    <property type="term" value="F:metal ion binding"/>
    <property type="evidence" value="ECO:0007669"/>
    <property type="project" value="InterPro"/>
</dbReference>
<organism evidence="2 3">
    <name type="scientific">Lentzea guizhouensis</name>
    <dbReference type="NCBI Taxonomy" id="1586287"/>
    <lineage>
        <taxon>Bacteria</taxon>
        <taxon>Bacillati</taxon>
        <taxon>Actinomycetota</taxon>
        <taxon>Actinomycetes</taxon>
        <taxon>Pseudonocardiales</taxon>
        <taxon>Pseudonocardiaceae</taxon>
        <taxon>Lentzea</taxon>
    </lineage>
</organism>
<proteinExistence type="predicted"/>
<name>A0A1B2HUL9_9PSEU</name>
<dbReference type="KEGG" id="led:BBK82_41270"/>
<dbReference type="Proteomes" id="UP000093053">
    <property type="component" value="Chromosome"/>
</dbReference>
<reference evidence="2 3" key="1">
    <citation type="submission" date="2016-07" db="EMBL/GenBank/DDBJ databases">
        <title>Complete genome sequence of the Lentzea guizhouensis DHS C013.</title>
        <authorList>
            <person name="Cao C."/>
        </authorList>
    </citation>
    <scope>NUCLEOTIDE SEQUENCE [LARGE SCALE GENOMIC DNA]</scope>
    <source>
        <strain evidence="2 3">DHS C013</strain>
    </source>
</reference>
<sequence>MPTAPKWTITDLVAHVGQTQHGVAEIVERRITDSHTASVERSRGRCQANVRGGNVRFCR</sequence>
<dbReference type="Pfam" id="PF11716">
    <property type="entry name" value="MDMPI_N"/>
    <property type="match status" value="1"/>
</dbReference>
<dbReference type="InterPro" id="IPR024344">
    <property type="entry name" value="MDMPI_metal-binding"/>
</dbReference>
<dbReference type="EMBL" id="CP016793">
    <property type="protein sequence ID" value="ANZ41440.1"/>
    <property type="molecule type" value="Genomic_DNA"/>
</dbReference>
<feature type="domain" description="Mycothiol-dependent maleylpyruvate isomerase metal-binding" evidence="1">
    <location>
        <begin position="2"/>
        <end position="35"/>
    </location>
</feature>
<protein>
    <recommendedName>
        <fullName evidence="1">Mycothiol-dependent maleylpyruvate isomerase metal-binding domain-containing protein</fullName>
    </recommendedName>
</protein>
<evidence type="ECO:0000259" key="1">
    <source>
        <dbReference type="Pfam" id="PF11716"/>
    </source>
</evidence>
<gene>
    <name evidence="2" type="ORF">BBK82_41270</name>
</gene>